<sequence>MLKGLNRNFQRLPITQLLQEQFSSFQKKVLILRTLLEHVTNRHRVPSTESITLINKRVG</sequence>
<evidence type="ECO:0000313" key="2">
    <source>
        <dbReference type="Proteomes" id="UP000054630"/>
    </source>
</evidence>
<gene>
    <name evidence="1" type="ORF">T07_3525</name>
</gene>
<protein>
    <submittedName>
        <fullName evidence="1">Uncharacterized protein</fullName>
    </submittedName>
</protein>
<dbReference type="Proteomes" id="UP000054630">
    <property type="component" value="Unassembled WGS sequence"/>
</dbReference>
<proteinExistence type="predicted"/>
<dbReference type="EMBL" id="JYDL01000063">
    <property type="protein sequence ID" value="KRX19149.1"/>
    <property type="molecule type" value="Genomic_DNA"/>
</dbReference>
<name>A0A0V0RXC3_9BILA</name>
<accession>A0A0V0RXC3</accession>
<reference evidence="1 2" key="1">
    <citation type="submission" date="2015-01" db="EMBL/GenBank/DDBJ databases">
        <title>Evolution of Trichinella species and genotypes.</title>
        <authorList>
            <person name="Korhonen P.K."/>
            <person name="Edoardo P."/>
            <person name="Giuseppe L.R."/>
            <person name="Gasser R.B."/>
        </authorList>
    </citation>
    <scope>NUCLEOTIDE SEQUENCE [LARGE SCALE GENOMIC DNA]</scope>
    <source>
        <strain evidence="1">ISS37</strain>
    </source>
</reference>
<evidence type="ECO:0000313" key="1">
    <source>
        <dbReference type="EMBL" id="KRX19149.1"/>
    </source>
</evidence>
<comment type="caution">
    <text evidence="1">The sequence shown here is derived from an EMBL/GenBank/DDBJ whole genome shotgun (WGS) entry which is preliminary data.</text>
</comment>
<organism evidence="1 2">
    <name type="scientific">Trichinella nelsoni</name>
    <dbReference type="NCBI Taxonomy" id="6336"/>
    <lineage>
        <taxon>Eukaryota</taxon>
        <taxon>Metazoa</taxon>
        <taxon>Ecdysozoa</taxon>
        <taxon>Nematoda</taxon>
        <taxon>Enoplea</taxon>
        <taxon>Dorylaimia</taxon>
        <taxon>Trichinellida</taxon>
        <taxon>Trichinellidae</taxon>
        <taxon>Trichinella</taxon>
    </lineage>
</organism>
<keyword evidence="2" id="KW-1185">Reference proteome</keyword>
<dbReference type="AlphaFoldDB" id="A0A0V0RXC3"/>